<dbReference type="Gene3D" id="1.25.40.180">
    <property type="match status" value="2"/>
</dbReference>
<dbReference type="Pfam" id="PF08939">
    <property type="entry name" value="Bles03"/>
    <property type="match status" value="1"/>
</dbReference>
<comment type="caution">
    <text evidence="3">The sequence shown here is derived from an EMBL/GenBank/DDBJ whole genome shotgun (WGS) entry which is preliminary data.</text>
</comment>
<evidence type="ECO:0000256" key="1">
    <source>
        <dbReference type="ARBA" id="ARBA00010568"/>
    </source>
</evidence>
<dbReference type="Gene3D" id="3.30.760.10">
    <property type="entry name" value="RNA Cap, Translation Initiation Factor Eif4e"/>
    <property type="match status" value="1"/>
</dbReference>
<dbReference type="EMBL" id="JAPEVG010000094">
    <property type="protein sequence ID" value="KAJ8483420.1"/>
    <property type="molecule type" value="Genomic_DNA"/>
</dbReference>
<proteinExistence type="inferred from homology"/>
<sequence>MANYATPAFLASLKALYPSNAPSTSTHPGALVNPWALVAAVAFSASNVPEAVPVVFAHALEELHVEQRARGVALDGQDGKGGEEACKEELVLARKVREAIFQSGLLSGMPRLYWTLTLSRQWRVHEQTLPNNASRLRMWLSVTRQTRTPPPRTARARTLTTFYTVIMGKDDDHIPEGYQYQWTPKSDTSLQEFLAKYKPSMVQNDGTKPWLWVRKVEELPQEEGSEAAIEEASKLLSEITERVQDIQASRNRNQNNAGQIGTKVQHEATEKLKDISEKHGYVSGKWLIFAPTDKVDVIWNSIASEANSVQIRDSYLTVAASLVSGPLSSTSAFLAKVATSPQSETPNYSHLICVYVPDVYDKASITEVMKVLLRNHGMNLMGVKSNLYTSIGIDSKHSSGISSTVWKNTALMKDTEIKACPLQTITTSTAHDGHVFLQALKDEYFAELSSAKAAVAEETAAKKAATAETKKPKPKLKKKADDANPFGSDDEDEHRDDKPSAPEPKVKGKKPALKRKAPAQEFASDSEAEAKGPSQTKKPQVKSASKRRKGHESDDSDDQVPQKKRILRVSLLSALLSLILFPALKGRMFALGIIIRYSRYLLCSYLVNEQSEYMKVFLALPPHCQDGSARLRSAYSFIALHVTLQLASLLPSAIRKPPCSILIMSSPTTPIARTGRIPFVHAWRSWSQAVHPTSLRQAACGLLNKVTSTTLEHAAGRFAELVVRAERSGDPVVVETLCHLIVQRCVLDPRLITLVAKMVERAIDETEGEDLRWRDVYPLHRTALASSFQSNLRSAVPVDVHAALAQDRASDAFALSSFVGELLVSGVLRCDDVRELVTMMFAEAARNSDVHCVALCRMLRRIVVSTEASSLIDELSLVTLVEGVLEEDTISFKIRYMMMDLHDQCLYPQPRDIFSSDIERSDIYGFRDESELEDDIGDVPGPVNPTHAKTDRKTSVQYLKDVQTFLSSRNLSGAEVAIIKMRSTQRYRLVHTMVSMALSGGDEADANFVATFLSQSAVRTILRAEGNRAKAFEPDIAMLEDTAVDVPNAYRLMAIMLCGAGFLPHELEDIASRIVVRENKARDRLLEHVFAIGFNTAVGEDSALSAIVEEASSEDDETRSSDYAYAY</sequence>
<dbReference type="InterPro" id="IPR016024">
    <property type="entry name" value="ARM-type_fold"/>
</dbReference>
<dbReference type="InterPro" id="IPR015034">
    <property type="entry name" value="Bles03"/>
</dbReference>
<evidence type="ECO:0000313" key="4">
    <source>
        <dbReference type="Proteomes" id="UP001215151"/>
    </source>
</evidence>
<evidence type="ECO:0000256" key="2">
    <source>
        <dbReference type="SAM" id="MobiDB-lite"/>
    </source>
</evidence>
<dbReference type="Proteomes" id="UP001215151">
    <property type="component" value="Unassembled WGS sequence"/>
</dbReference>
<evidence type="ECO:0000313" key="3">
    <source>
        <dbReference type="EMBL" id="KAJ8483420.1"/>
    </source>
</evidence>
<feature type="compositionally biased region" description="Basic residues" evidence="2">
    <location>
        <begin position="507"/>
        <end position="517"/>
    </location>
</feature>
<dbReference type="InterPro" id="IPR023398">
    <property type="entry name" value="TIF_eIF4e-like"/>
</dbReference>
<dbReference type="AlphaFoldDB" id="A0AAD7XC69"/>
<name>A0AAD7XC69_9APHY</name>
<comment type="similarity">
    <text evidence="1">Belongs to the UPF0696 family.</text>
</comment>
<dbReference type="PANTHER" id="PTHR31977:SF1">
    <property type="entry name" value="UPF0696 PROTEIN C11ORF68"/>
    <property type="match status" value="1"/>
</dbReference>
<reference evidence="3" key="1">
    <citation type="submission" date="2022-11" db="EMBL/GenBank/DDBJ databases">
        <title>Genome Sequence of Cubamyces cubensis.</title>
        <authorList>
            <person name="Buettner E."/>
        </authorList>
    </citation>
    <scope>NUCLEOTIDE SEQUENCE</scope>
    <source>
        <strain evidence="3">MPL-01</strain>
    </source>
</reference>
<keyword evidence="4" id="KW-1185">Reference proteome</keyword>
<dbReference type="PANTHER" id="PTHR31977">
    <property type="entry name" value="UPF0696 PROTEIN C11ORF68"/>
    <property type="match status" value="1"/>
</dbReference>
<accession>A0AAD7XC69</accession>
<protein>
    <submittedName>
        <fullName evidence="3">Uncharacterized protein</fullName>
    </submittedName>
</protein>
<organism evidence="3 4">
    <name type="scientific">Trametes cubensis</name>
    <dbReference type="NCBI Taxonomy" id="1111947"/>
    <lineage>
        <taxon>Eukaryota</taxon>
        <taxon>Fungi</taxon>
        <taxon>Dikarya</taxon>
        <taxon>Basidiomycota</taxon>
        <taxon>Agaricomycotina</taxon>
        <taxon>Agaricomycetes</taxon>
        <taxon>Polyporales</taxon>
        <taxon>Polyporaceae</taxon>
        <taxon>Trametes</taxon>
    </lineage>
</organism>
<feature type="region of interest" description="Disordered" evidence="2">
    <location>
        <begin position="463"/>
        <end position="561"/>
    </location>
</feature>
<gene>
    <name evidence="3" type="ORF">ONZ51_g4701</name>
</gene>
<dbReference type="SUPFAM" id="SSF55418">
    <property type="entry name" value="eIF4e-like"/>
    <property type="match status" value="1"/>
</dbReference>
<dbReference type="SUPFAM" id="SSF48371">
    <property type="entry name" value="ARM repeat"/>
    <property type="match status" value="1"/>
</dbReference>
<feature type="compositionally biased region" description="Basic and acidic residues" evidence="2">
    <location>
        <begin position="495"/>
        <end position="506"/>
    </location>
</feature>